<dbReference type="Gene3D" id="3.40.50.1820">
    <property type="entry name" value="alpha/beta hydrolase"/>
    <property type="match status" value="1"/>
</dbReference>
<dbReference type="PANTHER" id="PTHR39479">
    <property type="match status" value="1"/>
</dbReference>
<dbReference type="InterPro" id="IPR002018">
    <property type="entry name" value="CarbesteraseB"/>
</dbReference>
<dbReference type="Gene3D" id="3.10.180.80">
    <property type="entry name" value="Uncharacterised protein PF07063, DUF1338"/>
    <property type="match status" value="1"/>
</dbReference>
<dbReference type="InterPro" id="IPR019819">
    <property type="entry name" value="Carboxylesterase_B_CS"/>
</dbReference>
<dbReference type="EMBL" id="ANFO01000054">
    <property type="protein sequence ID" value="KGQ13145.1"/>
    <property type="molecule type" value="Genomic_DNA"/>
</dbReference>
<evidence type="ECO:0000256" key="8">
    <source>
        <dbReference type="ARBA" id="ARBA00035023"/>
    </source>
</evidence>
<dbReference type="EC" id="1.13.11.93" evidence="8"/>
<evidence type="ECO:0000256" key="7">
    <source>
        <dbReference type="ARBA" id="ARBA00035013"/>
    </source>
</evidence>
<proteinExistence type="inferred from homology"/>
<evidence type="ECO:0000256" key="1">
    <source>
        <dbReference type="ARBA" id="ARBA00001954"/>
    </source>
</evidence>
<dbReference type="SMART" id="SM01150">
    <property type="entry name" value="DUF1338"/>
    <property type="match status" value="1"/>
</dbReference>
<dbReference type="InterPro" id="IPR047869">
    <property type="entry name" value="YdcJ_bac-like"/>
</dbReference>
<dbReference type="AlphaFoldDB" id="A0A0A2W3Z5"/>
<evidence type="ECO:0000313" key="13">
    <source>
        <dbReference type="Proteomes" id="UP000030106"/>
    </source>
</evidence>
<evidence type="ECO:0000256" key="10">
    <source>
        <dbReference type="ARBA" id="ARBA00035045"/>
    </source>
</evidence>
<dbReference type="CDD" id="cd16348">
    <property type="entry name" value="VOC_YdcJ_like"/>
    <property type="match status" value="1"/>
</dbReference>
<keyword evidence="5" id="KW-0560">Oxidoreductase</keyword>
<dbReference type="PANTHER" id="PTHR39479:SF2">
    <property type="entry name" value="2-OXOADIPATE DIOXYGENASE_DECARBOXYLASE"/>
    <property type="match status" value="1"/>
</dbReference>
<evidence type="ECO:0000256" key="5">
    <source>
        <dbReference type="ARBA" id="ARBA00023002"/>
    </source>
</evidence>
<dbReference type="InterPro" id="IPR029058">
    <property type="entry name" value="AB_hydrolase_fold"/>
</dbReference>
<dbReference type="HOGENOM" id="CLU_316159_0_0_1"/>
<name>A0A0A2W3Z5_BEABA</name>
<accession>A0A0A2W3Z5</accession>
<evidence type="ECO:0000256" key="2">
    <source>
        <dbReference type="ARBA" id="ARBA00005964"/>
    </source>
</evidence>
<keyword evidence="4" id="KW-0223">Dioxygenase</keyword>
<reference evidence="12 13" key="1">
    <citation type="submission" date="2012-10" db="EMBL/GenBank/DDBJ databases">
        <title>Genome sequencing and analysis of entomopathogenic fungi Beauveria bassiana D1-5.</title>
        <authorList>
            <person name="Li Q."/>
            <person name="Wang L."/>
            <person name="Zhang Z."/>
            <person name="Wang Q."/>
            <person name="Ren J."/>
            <person name="Wang M."/>
            <person name="Xu W."/>
            <person name="Wang J."/>
            <person name="Lu Y."/>
            <person name="Du Q."/>
            <person name="Sun Z."/>
        </authorList>
    </citation>
    <scope>NUCLEOTIDE SEQUENCE [LARGE SCALE GENOMIC DNA]</scope>
    <source>
        <strain evidence="12 13">D1-5</strain>
    </source>
</reference>
<dbReference type="Pfam" id="PF07063">
    <property type="entry name" value="HGLS"/>
    <property type="match status" value="1"/>
</dbReference>
<organism evidence="12 13">
    <name type="scientific">Beauveria bassiana D1-5</name>
    <dbReference type="NCBI Taxonomy" id="1245745"/>
    <lineage>
        <taxon>Eukaryota</taxon>
        <taxon>Fungi</taxon>
        <taxon>Dikarya</taxon>
        <taxon>Ascomycota</taxon>
        <taxon>Pezizomycotina</taxon>
        <taxon>Sordariomycetes</taxon>
        <taxon>Hypocreomycetidae</taxon>
        <taxon>Hypocreales</taxon>
        <taxon>Cordycipitaceae</taxon>
        <taxon>Beauveria</taxon>
    </lineage>
</organism>
<dbReference type="GO" id="GO:0051213">
    <property type="term" value="F:dioxygenase activity"/>
    <property type="evidence" value="ECO:0007669"/>
    <property type="project" value="UniProtKB-KW"/>
</dbReference>
<comment type="similarity">
    <text evidence="2">Belongs to the type-B carboxylesterase/lipase family.</text>
</comment>
<keyword evidence="3" id="KW-0378">Hydrolase</keyword>
<dbReference type="Pfam" id="PF00135">
    <property type="entry name" value="COesterase"/>
    <property type="match status" value="1"/>
</dbReference>
<evidence type="ECO:0000256" key="6">
    <source>
        <dbReference type="ARBA" id="ARBA00023004"/>
    </source>
</evidence>
<dbReference type="SUPFAM" id="SSF53474">
    <property type="entry name" value="alpha/beta-Hydrolases"/>
    <property type="match status" value="1"/>
</dbReference>
<dbReference type="InterPro" id="IPR019826">
    <property type="entry name" value="Carboxylesterase_B_AS"/>
</dbReference>
<dbReference type="Proteomes" id="UP000030106">
    <property type="component" value="Unassembled WGS sequence"/>
</dbReference>
<sequence>MEILPDKWSTRLYAFSTIHWRHDIMANTLTADEIRDKFSQAMSAMYQQEVPQYGTLLELVADVNLAVLEHDPELYQQLENADELARLNVERHGAIRVGKAEELAVLKRIFAVMGMYPVGYYDLSQAGVPVHSTAFRPIDDQALARNPFRVFTSLLRLELIDNPALRARAAAILEKRDIFTPGCRKMLDLHDRQGGFSEAEANTFVAEALETFRWHQHATVDAETYRALHDEHRLIADVVCFRGCHINHLTPRTLDIDRVQALMPERGISPKAIIEGPPRRERPILLRQTSFKALEEPILFAGEHHGTHTARFGEIEQRGVALTPKGRALYDELLLEAGNGTDNLSHQHHLQEVFSRFPDSDALLRRQGLAYFRYRLTPVGDMHRQSIKPGDDPQLLIERGWLIAQPIIYEDFLPVSAAGIFQSNLGSDGGHRQHGHSSRSGGSQQTALRFTVNALPCWNISHKEQQMEHVVNVAQGQLSGVLQGDIAVYRGIPFAMPPIGNLRWRAPQPPENWQDIRVADTFAPACWQSLEYCKAVGGGDPGQFSEDCLYLNIWTPARRADKPLPVMVWLHGGGYTIGAGSLPPYDGTALASRGVVLVTVNYRLGHLGFFAHPALDEENPDGPIHNFGLLDQIAALRWVKENIAAFGGDAGNVTLFGESAGARSVLSLLASPLASGLFHKGIIQSAYTLPDVDRRQALKRGVAVAEHFGLKNANAESLRSLPASELWALETPLNIGPTPVSGDIVLPDPMLDTFFAGRQHRMPLMVGSNSDEASVLSYFGIDPAGQVELLRREKRLGLGLIKLLYPGVKGDAELGRQVCRDMAFTTLGFVVMQAQQRVGQPCWRYYFDYVAEAERETYAHGTWHGNEVAYVFNTLQLSPSASEYLRPQRRGAQQSVTGAAKLACQHQRAGPHAAAGRSSAGAV</sequence>
<dbReference type="PROSITE" id="PS00122">
    <property type="entry name" value="CARBOXYLESTERASE_B_1"/>
    <property type="match status" value="1"/>
</dbReference>
<evidence type="ECO:0000259" key="11">
    <source>
        <dbReference type="Pfam" id="PF00135"/>
    </source>
</evidence>
<dbReference type="STRING" id="1245745.A0A0A2W3Z5"/>
<evidence type="ECO:0000313" key="12">
    <source>
        <dbReference type="EMBL" id="KGQ13145.1"/>
    </source>
</evidence>
<comment type="caution">
    <text evidence="12">The sequence shown here is derived from an EMBL/GenBank/DDBJ whole genome shotgun (WGS) entry which is preliminary data.</text>
</comment>
<feature type="domain" description="Carboxylesterase type B" evidence="11">
    <location>
        <begin position="469"/>
        <end position="784"/>
    </location>
</feature>
<dbReference type="InterPro" id="IPR009770">
    <property type="entry name" value="HGLS"/>
</dbReference>
<dbReference type="PROSITE" id="PS00941">
    <property type="entry name" value="CARBOXYLESTERASE_B_2"/>
    <property type="match status" value="1"/>
</dbReference>
<evidence type="ECO:0000256" key="3">
    <source>
        <dbReference type="ARBA" id="ARBA00022801"/>
    </source>
</evidence>
<comment type="cofactor">
    <cofactor evidence="1">
        <name>Fe(2+)</name>
        <dbReference type="ChEBI" id="CHEBI:29033"/>
    </cofactor>
</comment>
<comment type="similarity">
    <text evidence="7">Belongs to the 2-oxoadipate dioxygenase/decarboxylase family.</text>
</comment>
<evidence type="ECO:0000256" key="4">
    <source>
        <dbReference type="ARBA" id="ARBA00022964"/>
    </source>
</evidence>
<keyword evidence="6" id="KW-0408">Iron</keyword>
<gene>
    <name evidence="12" type="ORF">BBAD15_g1069</name>
</gene>
<dbReference type="GO" id="GO:0016787">
    <property type="term" value="F:hydrolase activity"/>
    <property type="evidence" value="ECO:0007669"/>
    <property type="project" value="UniProtKB-KW"/>
</dbReference>
<protein>
    <recommendedName>
        <fullName evidence="9">2-oxoadipate dioxygenase/decarboxylase</fullName>
        <ecNumber evidence="8">1.13.11.93</ecNumber>
    </recommendedName>
    <alternativeName>
        <fullName evidence="10">2-hydroxyglutarate synthase</fullName>
    </alternativeName>
</protein>
<dbReference type="ESTHER" id="beaba-a0a0a2w3z5">
    <property type="family name" value="Carb_B_Bacteria"/>
</dbReference>
<evidence type="ECO:0000256" key="9">
    <source>
        <dbReference type="ARBA" id="ARBA00035034"/>
    </source>
</evidence>